<sequence length="80" mass="8423">MKPNPSALRPSPPVRSSARSWPGEIEADSLASLVSSSRRLGRFWPPAGSAPQAAVALRPAGVSVPSRARRLVADMPEYGS</sequence>
<accession>A0ABP5Q4N1</accession>
<name>A0ABP5Q4N1_9ACTN</name>
<evidence type="ECO:0000256" key="1">
    <source>
        <dbReference type="SAM" id="MobiDB-lite"/>
    </source>
</evidence>
<dbReference type="Proteomes" id="UP001500305">
    <property type="component" value="Unassembled WGS sequence"/>
</dbReference>
<proteinExistence type="predicted"/>
<gene>
    <name evidence="2" type="ORF">GCM10010430_01270</name>
</gene>
<dbReference type="EMBL" id="BAAATR010000001">
    <property type="protein sequence ID" value="GAA2226053.1"/>
    <property type="molecule type" value="Genomic_DNA"/>
</dbReference>
<evidence type="ECO:0000313" key="2">
    <source>
        <dbReference type="EMBL" id="GAA2226053.1"/>
    </source>
</evidence>
<evidence type="ECO:0000313" key="3">
    <source>
        <dbReference type="Proteomes" id="UP001500305"/>
    </source>
</evidence>
<comment type="caution">
    <text evidence="2">The sequence shown here is derived from an EMBL/GenBank/DDBJ whole genome shotgun (WGS) entry which is preliminary data.</text>
</comment>
<protein>
    <submittedName>
        <fullName evidence="2">Uncharacterized protein</fullName>
    </submittedName>
</protein>
<reference evidence="3" key="1">
    <citation type="journal article" date="2019" name="Int. J. Syst. Evol. Microbiol.">
        <title>The Global Catalogue of Microorganisms (GCM) 10K type strain sequencing project: providing services to taxonomists for standard genome sequencing and annotation.</title>
        <authorList>
            <consortium name="The Broad Institute Genomics Platform"/>
            <consortium name="The Broad Institute Genome Sequencing Center for Infectious Disease"/>
            <person name="Wu L."/>
            <person name="Ma J."/>
        </authorList>
    </citation>
    <scope>NUCLEOTIDE SEQUENCE [LARGE SCALE GENOMIC DNA]</scope>
    <source>
        <strain evidence="3">JCM 7356</strain>
    </source>
</reference>
<feature type="region of interest" description="Disordered" evidence="1">
    <location>
        <begin position="1"/>
        <end position="21"/>
    </location>
</feature>
<dbReference type="RefSeq" id="WP_344634140.1">
    <property type="nucleotide sequence ID" value="NZ_BAAATR010000001.1"/>
</dbReference>
<organism evidence="2 3">
    <name type="scientific">Kitasatospora cystarginea</name>
    <dbReference type="NCBI Taxonomy" id="58350"/>
    <lineage>
        <taxon>Bacteria</taxon>
        <taxon>Bacillati</taxon>
        <taxon>Actinomycetota</taxon>
        <taxon>Actinomycetes</taxon>
        <taxon>Kitasatosporales</taxon>
        <taxon>Streptomycetaceae</taxon>
        <taxon>Kitasatospora</taxon>
    </lineage>
</organism>
<keyword evidence="3" id="KW-1185">Reference proteome</keyword>